<dbReference type="EMBL" id="CP016172">
    <property type="protein sequence ID" value="ANN76893.1"/>
    <property type="molecule type" value="Genomic_DNA"/>
</dbReference>
<reference evidence="1 2" key="1">
    <citation type="submission" date="2016-06" db="EMBL/GenBank/DDBJ databases">
        <title>Complete genome sequences of Bordetella bronchialis and Bordetella flabilis.</title>
        <authorList>
            <person name="LiPuma J.J."/>
            <person name="Spilker T."/>
        </authorList>
    </citation>
    <scope>NUCLEOTIDE SEQUENCE [LARGE SCALE GENOMIC DNA]</scope>
    <source>
        <strain evidence="1 2">AU10664</strain>
    </source>
</reference>
<accession>A0A193GB83</accession>
<organism evidence="1 2">
    <name type="scientific">Bordetella flabilis</name>
    <dbReference type="NCBI Taxonomy" id="463014"/>
    <lineage>
        <taxon>Bacteria</taxon>
        <taxon>Pseudomonadati</taxon>
        <taxon>Pseudomonadota</taxon>
        <taxon>Betaproteobacteria</taxon>
        <taxon>Burkholderiales</taxon>
        <taxon>Alcaligenaceae</taxon>
        <taxon>Bordetella</taxon>
    </lineage>
</organism>
<dbReference type="Gene3D" id="3.40.190.10">
    <property type="entry name" value="Periplasmic binding protein-like II"/>
    <property type="match status" value="2"/>
</dbReference>
<dbReference type="GO" id="GO:0015689">
    <property type="term" value="P:molybdate ion transport"/>
    <property type="evidence" value="ECO:0007669"/>
    <property type="project" value="TreeGrafter"/>
</dbReference>
<dbReference type="STRING" id="463014.BAU07_06990"/>
<gene>
    <name evidence="1" type="ORF">BAU07_06990</name>
</gene>
<dbReference type="PANTHER" id="PTHR30632:SF11">
    <property type="entry name" value="BLR4797 PROTEIN"/>
    <property type="match status" value="1"/>
</dbReference>
<dbReference type="Pfam" id="PF13531">
    <property type="entry name" value="SBP_bac_11"/>
    <property type="match status" value="1"/>
</dbReference>
<dbReference type="Proteomes" id="UP000091926">
    <property type="component" value="Chromosome"/>
</dbReference>
<dbReference type="InterPro" id="IPR050682">
    <property type="entry name" value="ModA/WtpA"/>
</dbReference>
<dbReference type="PANTHER" id="PTHR30632">
    <property type="entry name" value="MOLYBDATE-BINDING PERIPLASMIC PROTEIN"/>
    <property type="match status" value="1"/>
</dbReference>
<dbReference type="KEGG" id="bfz:BAU07_06990"/>
<dbReference type="GO" id="GO:0030973">
    <property type="term" value="F:molybdate ion binding"/>
    <property type="evidence" value="ECO:0007669"/>
    <property type="project" value="TreeGrafter"/>
</dbReference>
<dbReference type="OrthoDB" id="8902433at2"/>
<protein>
    <submittedName>
        <fullName evidence="1">Molybdate ABC transporter substrate-binding protein</fullName>
    </submittedName>
</protein>
<evidence type="ECO:0000313" key="1">
    <source>
        <dbReference type="EMBL" id="ANN76893.1"/>
    </source>
</evidence>
<dbReference type="SUPFAM" id="SSF53850">
    <property type="entry name" value="Periplasmic binding protein-like II"/>
    <property type="match status" value="1"/>
</dbReference>
<name>A0A193GB83_9BORD</name>
<sequence length="231" mass="23798">MNLTLFSGGAAKAVATGLQADFEQRHGCTLAATFGAVGTMRDNLLGGAPCDVVILSEALIRDLERQGHVVPGSARPLGRVETGVAVRTGTPPIAVGDGEALKATLAKAQGLYVPHLTQSTAGQHIAGMLRKLGLEEALAGRIHEYPNGAVAMGELARSSGEDMIGCTQVTEILYTPGVTLVSELPQGYGLSTVYTAACCTRAADPALAARFVEALGGDESLALRKRAGFVI</sequence>
<keyword evidence="2" id="KW-1185">Reference proteome</keyword>
<dbReference type="RefSeq" id="WP_066655301.1">
    <property type="nucleotide sequence ID" value="NZ_CBCSCL010000008.1"/>
</dbReference>
<dbReference type="AlphaFoldDB" id="A0A193GB83"/>
<proteinExistence type="predicted"/>
<evidence type="ECO:0000313" key="2">
    <source>
        <dbReference type="Proteomes" id="UP000091926"/>
    </source>
</evidence>